<gene>
    <name evidence="2" type="ORF">ILUMI_22487</name>
</gene>
<name>A0A8K0CGL2_IGNLU</name>
<reference evidence="2" key="1">
    <citation type="submission" date="2019-08" db="EMBL/GenBank/DDBJ databases">
        <title>The genome of the North American firefly Photinus pyralis.</title>
        <authorList>
            <consortium name="Photinus pyralis genome working group"/>
            <person name="Fallon T.R."/>
            <person name="Sander Lower S.E."/>
            <person name="Weng J.-K."/>
        </authorList>
    </citation>
    <scope>NUCLEOTIDE SEQUENCE</scope>
    <source>
        <strain evidence="2">TRF0915ILg1</strain>
        <tissue evidence="2">Whole body</tissue>
    </source>
</reference>
<evidence type="ECO:0000313" key="2">
    <source>
        <dbReference type="EMBL" id="KAF2883672.1"/>
    </source>
</evidence>
<feature type="region of interest" description="Disordered" evidence="1">
    <location>
        <begin position="643"/>
        <end position="675"/>
    </location>
</feature>
<keyword evidence="3" id="KW-1185">Reference proteome</keyword>
<feature type="compositionally biased region" description="Pro residues" evidence="1">
    <location>
        <begin position="254"/>
        <end position="268"/>
    </location>
</feature>
<feature type="region of interest" description="Disordered" evidence="1">
    <location>
        <begin position="86"/>
        <end position="286"/>
    </location>
</feature>
<feature type="compositionally biased region" description="Low complexity" evidence="1">
    <location>
        <begin position="99"/>
        <end position="221"/>
    </location>
</feature>
<organism evidence="2 3">
    <name type="scientific">Ignelater luminosus</name>
    <name type="common">Cucubano</name>
    <name type="synonym">Pyrophorus luminosus</name>
    <dbReference type="NCBI Taxonomy" id="2038154"/>
    <lineage>
        <taxon>Eukaryota</taxon>
        <taxon>Metazoa</taxon>
        <taxon>Ecdysozoa</taxon>
        <taxon>Arthropoda</taxon>
        <taxon>Hexapoda</taxon>
        <taxon>Insecta</taxon>
        <taxon>Pterygota</taxon>
        <taxon>Neoptera</taxon>
        <taxon>Endopterygota</taxon>
        <taxon>Coleoptera</taxon>
        <taxon>Polyphaga</taxon>
        <taxon>Elateriformia</taxon>
        <taxon>Elateroidea</taxon>
        <taxon>Elateridae</taxon>
        <taxon>Agrypninae</taxon>
        <taxon>Pyrophorini</taxon>
        <taxon>Ignelater</taxon>
    </lineage>
</organism>
<evidence type="ECO:0000313" key="3">
    <source>
        <dbReference type="Proteomes" id="UP000801492"/>
    </source>
</evidence>
<feature type="non-terminal residue" evidence="2">
    <location>
        <position position="1"/>
    </location>
</feature>
<sequence length="919" mass="93679">DGAAQNTDPSLEANALSLNGNNNNNNNATSTLPPLTEILGGRTVMEFNNIVNQTNAEAQTMRVQTLEVDPMVQSRIDAQNVEINTISSASSSPPPPAPASSAAPSSTTTSAPSTTTSAPTPATPLPTAAPSTTTSVAPPTMPPSTAAPSTTSGLPPTTPSSTARPSTTTGPAPTTVGPSPTTVGPSPTTAAPTTRPPSSTAAPSPTTPLPLAAPTSTSGPTPTMPPPSTAAPSPTTPPSTAAPTTAAPTASPTTIPPASPTTQPPGPPTTQASFTTPLPLSISTPAATTATSTATVTAAPATTALPRTSTTARAFSTTFFPVFFSTLLSTLQPQQRITTVIPTTTPPPPTTIPSTTAAMTSPLPLTTTTSAVPFTSPSPGGPSASPNPLSAEVIIGASRSGVTTPTPPTTLIELLTRGITAATPQPKASTTAVPTTVLSTTIASLKDLNLKQRQLTEQQKKDLAILEALEKEQEAILQQLAFLTGLNLGATSPPKEGDNLADRVLAMAMGKLKNSKSESASTKAPASFNLLETLSPKDSRQSKSVAAAPSIEELVKQISANGLNSVTPAGPIVTSTYGKTNDALLASLLKEYGVGPATPKVLSNAFTQSTTAAPRVTTTKRSVTTQAPGRLMQGLNWLLNALAPQPSTKRPPAKPRASPKPAQGKESLNTQPTEIVPVVVASPDQPGEESKTQNNIVDQKQLVTLIKQLEEIQKDPKKARDLDLEVLKTLQSIERPTTKSANGIQVITASSAGTSSRSFVTTAIPTASTKSAVSDNEVKPLIVNRGRGTTALPLSVSNNILENVGSTSKNQDSVPPVDLKEVPGVAADIEAATTKSKIPPVQLNPVPGIPDGNPRIRGQLVNYAINVTKAISSFLGSALQGASNQFVNLLSSGSGSLSHFFNSSSNNTGNILSASSFSG</sequence>
<dbReference type="OrthoDB" id="7701360at2759"/>
<feature type="compositionally biased region" description="Pro residues" evidence="1">
    <location>
        <begin position="222"/>
        <end position="237"/>
    </location>
</feature>
<evidence type="ECO:0000256" key="1">
    <source>
        <dbReference type="SAM" id="MobiDB-lite"/>
    </source>
</evidence>
<dbReference type="EMBL" id="VTPC01090312">
    <property type="protein sequence ID" value="KAF2883672.1"/>
    <property type="molecule type" value="Genomic_DNA"/>
</dbReference>
<feature type="compositionally biased region" description="Low complexity" evidence="1">
    <location>
        <begin position="352"/>
        <end position="361"/>
    </location>
</feature>
<dbReference type="AlphaFoldDB" id="A0A8K0CGL2"/>
<protein>
    <submittedName>
        <fullName evidence="2">Uncharacterized protein</fullName>
    </submittedName>
</protein>
<feature type="compositionally biased region" description="Low complexity" evidence="1">
    <location>
        <begin position="10"/>
        <end position="32"/>
    </location>
</feature>
<feature type="region of interest" description="Disordered" evidence="1">
    <location>
        <begin position="340"/>
        <end position="361"/>
    </location>
</feature>
<comment type="caution">
    <text evidence="2">The sequence shown here is derived from an EMBL/GenBank/DDBJ whole genome shotgun (WGS) entry which is preliminary data.</text>
</comment>
<dbReference type="Proteomes" id="UP000801492">
    <property type="component" value="Unassembled WGS sequence"/>
</dbReference>
<accession>A0A8K0CGL2</accession>
<proteinExistence type="predicted"/>
<feature type="compositionally biased region" description="Low complexity" evidence="1">
    <location>
        <begin position="238"/>
        <end position="253"/>
    </location>
</feature>
<feature type="region of interest" description="Disordered" evidence="1">
    <location>
        <begin position="1"/>
        <end position="32"/>
    </location>
</feature>